<dbReference type="PANTHER" id="PTHR37316">
    <property type="entry name" value="TEICHOIC ACID GLYCEROL-PHOSPHATE PRIMASE"/>
    <property type="match status" value="1"/>
</dbReference>
<proteinExistence type="inferred from homology"/>
<keyword evidence="4 8" id="KW-0808">Transferase</keyword>
<evidence type="ECO:0000256" key="1">
    <source>
        <dbReference type="ARBA" id="ARBA00004202"/>
    </source>
</evidence>
<evidence type="ECO:0000256" key="7">
    <source>
        <dbReference type="SAM" id="MobiDB-lite"/>
    </source>
</evidence>
<evidence type="ECO:0000256" key="2">
    <source>
        <dbReference type="ARBA" id="ARBA00010488"/>
    </source>
</evidence>
<accession>A0A7W3XVD4</accession>
<comment type="caution">
    <text evidence="8">The sequence shown here is derived from an EMBL/GenBank/DDBJ whole genome shotgun (WGS) entry which is preliminary data.</text>
</comment>
<dbReference type="GO" id="GO:0005886">
    <property type="term" value="C:plasma membrane"/>
    <property type="evidence" value="ECO:0007669"/>
    <property type="project" value="UniProtKB-SubCell"/>
</dbReference>
<dbReference type="GO" id="GO:0019350">
    <property type="term" value="P:teichoic acid biosynthetic process"/>
    <property type="evidence" value="ECO:0007669"/>
    <property type="project" value="UniProtKB-KW"/>
</dbReference>
<organism evidence="8 9">
    <name type="scientific">Streptomyces calidiresistens</name>
    <dbReference type="NCBI Taxonomy" id="1485586"/>
    <lineage>
        <taxon>Bacteria</taxon>
        <taxon>Bacillati</taxon>
        <taxon>Actinomycetota</taxon>
        <taxon>Actinomycetes</taxon>
        <taxon>Kitasatosporales</taxon>
        <taxon>Streptomycetaceae</taxon>
        <taxon>Streptomyces</taxon>
    </lineage>
</organism>
<evidence type="ECO:0000313" key="9">
    <source>
        <dbReference type="Proteomes" id="UP000530234"/>
    </source>
</evidence>
<dbReference type="AlphaFoldDB" id="A0A7W3XVD4"/>
<name>A0A7W3XVD4_9ACTN</name>
<dbReference type="InterPro" id="IPR043148">
    <property type="entry name" value="TagF_C"/>
</dbReference>
<evidence type="ECO:0000313" key="8">
    <source>
        <dbReference type="EMBL" id="MBB0228698.1"/>
    </source>
</evidence>
<feature type="region of interest" description="Disordered" evidence="7">
    <location>
        <begin position="290"/>
        <end position="316"/>
    </location>
</feature>
<keyword evidence="3" id="KW-1003">Cell membrane</keyword>
<dbReference type="InterPro" id="IPR051612">
    <property type="entry name" value="Teichoic_Acid_Biosynth"/>
</dbReference>
<dbReference type="EMBL" id="VKHS01000046">
    <property type="protein sequence ID" value="MBB0228698.1"/>
    <property type="molecule type" value="Genomic_DNA"/>
</dbReference>
<evidence type="ECO:0000256" key="6">
    <source>
        <dbReference type="ARBA" id="ARBA00023136"/>
    </source>
</evidence>
<protein>
    <submittedName>
        <fullName evidence="8">CDP-glycerol glycerophosphotransferase family protein</fullName>
    </submittedName>
</protein>
<keyword evidence="6" id="KW-0472">Membrane</keyword>
<dbReference type="SUPFAM" id="SSF53756">
    <property type="entry name" value="UDP-Glycosyltransferase/glycogen phosphorylase"/>
    <property type="match status" value="1"/>
</dbReference>
<dbReference type="InterPro" id="IPR007554">
    <property type="entry name" value="Glycerophosphate_synth"/>
</dbReference>
<dbReference type="Proteomes" id="UP000530234">
    <property type="component" value="Unassembled WGS sequence"/>
</dbReference>
<dbReference type="Gene3D" id="3.40.50.12580">
    <property type="match status" value="1"/>
</dbReference>
<evidence type="ECO:0000256" key="4">
    <source>
        <dbReference type="ARBA" id="ARBA00022679"/>
    </source>
</evidence>
<dbReference type="InterPro" id="IPR043149">
    <property type="entry name" value="TagF_N"/>
</dbReference>
<gene>
    <name evidence="8" type="ORF">FOE67_04030</name>
</gene>
<dbReference type="PANTHER" id="PTHR37316:SF3">
    <property type="entry name" value="TEICHOIC ACID GLYCEROL-PHOSPHATE TRANSFERASE"/>
    <property type="match status" value="1"/>
</dbReference>
<comment type="subcellular location">
    <subcellularLocation>
        <location evidence="1">Cell membrane</location>
        <topology evidence="1">Peripheral membrane protein</topology>
    </subcellularLocation>
</comment>
<evidence type="ECO:0000256" key="5">
    <source>
        <dbReference type="ARBA" id="ARBA00022944"/>
    </source>
</evidence>
<sequence>MRWLPEASAEEREEFIAGTDAFFAGPSAARFAKFPPLDRIKWHLAREHRLDELIEVVRYERENPSAFRVRGVLRPSAEVPGVDTGSLPSEVTKLGASELPIRSKATEIVWEDERLVVRGYAFVTNVPTEDGGGLPRLAWLRRRGTRRRVPVKVRPLTMPRATRESGQALHCYDGAGFEIRIDPAKLRDRGEWQPGEWQLTLALPSPGGWRPGPVGKNDIGSAGHSRALPLDDGARLVVGFSENALRLTIDLPDIELVAGEGTEDSLRLALRVPERSDRTPERLRLTAKADGEERRYPVTASSGDGPTTHLVELPLSDLTRATGEKDPTEDFHTHVEFSDGTERRLTVQADFRPSHHDLPLGREIAVTTDGPGLVKLHDRRRQPIVDRAEWTPDGVLVLEGAYTGPGADLRVILRHGQRFEEHEASWEWADGRFVIRVTPDDMPSWDSRLPLRQGRWYLSLRDRDGWDHTGDVPVKLRADLVNTLPLSHRGPGRRYSLDRRFFDRVFLASGSALAENERGGYHQRRLREVATPLFKQRPLRNAIFYNSFGGKQFSDSPRAIYEEMVRRGVDAEHIWAVSDGQVALPEGVRAVEWHSEEWYEALARSRWVVTNVGLGDWYEKRPGQCVVQTWHGTPLKRIGADLLGTPRANRAYIASLPHRFRQFDYVISPNAFTTPIMRDAFCCEGEILESGYPRNDVFHRPERAEIIERVRRVLGIPEGKKVVLYAPTWRDDQRHTATKFKLDLRVDLAAARRELGEDHVFLFRKHPKILDAIPGAGQGFVWDVSAYPDIAELYLIADILITDYSSVLFDYAHSERPMLFFTYDLEHYRDTLRGFYFDFTEKAPGPLVKTSEDLVAAIRDIEKVKREYADRYDRFLKEFCEPRDGLATARVVERMLSFPRD</sequence>
<dbReference type="Pfam" id="PF04464">
    <property type="entry name" value="Glyphos_transf"/>
    <property type="match status" value="1"/>
</dbReference>
<evidence type="ECO:0000256" key="3">
    <source>
        <dbReference type="ARBA" id="ARBA00022475"/>
    </source>
</evidence>
<comment type="similarity">
    <text evidence="2">Belongs to the CDP-glycerol glycerophosphotransferase family.</text>
</comment>
<keyword evidence="5" id="KW-0777">Teichoic acid biosynthesis</keyword>
<dbReference type="GO" id="GO:0047355">
    <property type="term" value="F:CDP-glycerol glycerophosphotransferase activity"/>
    <property type="evidence" value="ECO:0007669"/>
    <property type="project" value="InterPro"/>
</dbReference>
<keyword evidence="9" id="KW-1185">Reference proteome</keyword>
<dbReference type="Gene3D" id="3.40.50.11820">
    <property type="match status" value="1"/>
</dbReference>
<reference evidence="9" key="1">
    <citation type="submission" date="2019-10" db="EMBL/GenBank/DDBJ databases">
        <title>Streptomyces sp. nov., a novel actinobacterium isolated from alkaline environment.</title>
        <authorList>
            <person name="Golinska P."/>
        </authorList>
    </citation>
    <scope>NUCLEOTIDE SEQUENCE [LARGE SCALE GENOMIC DNA]</scope>
    <source>
        <strain evidence="9">DSM 42108</strain>
    </source>
</reference>